<comment type="caution">
    <text evidence="1">The sequence shown here is derived from an EMBL/GenBank/DDBJ whole genome shotgun (WGS) entry which is preliminary data.</text>
</comment>
<protein>
    <submittedName>
        <fullName evidence="1">Uncharacterized protein</fullName>
    </submittedName>
</protein>
<organism evidence="1 2">
    <name type="scientific">Panicum miliaceum</name>
    <name type="common">Proso millet</name>
    <name type="synonym">Broomcorn millet</name>
    <dbReference type="NCBI Taxonomy" id="4540"/>
    <lineage>
        <taxon>Eukaryota</taxon>
        <taxon>Viridiplantae</taxon>
        <taxon>Streptophyta</taxon>
        <taxon>Embryophyta</taxon>
        <taxon>Tracheophyta</taxon>
        <taxon>Spermatophyta</taxon>
        <taxon>Magnoliopsida</taxon>
        <taxon>Liliopsida</taxon>
        <taxon>Poales</taxon>
        <taxon>Poaceae</taxon>
        <taxon>PACMAD clade</taxon>
        <taxon>Panicoideae</taxon>
        <taxon>Panicodae</taxon>
        <taxon>Paniceae</taxon>
        <taxon>Panicinae</taxon>
        <taxon>Panicum</taxon>
        <taxon>Panicum sect. Panicum</taxon>
    </lineage>
</organism>
<evidence type="ECO:0000313" key="1">
    <source>
        <dbReference type="EMBL" id="RLN08009.1"/>
    </source>
</evidence>
<keyword evidence="2" id="KW-1185">Reference proteome</keyword>
<sequence>MDRHGPRYQYGCSMIEQDQLFQNKQELKDTVSRWAVTSLREVFVKVSSPSKYNVKCSAPGCAFYVHAYKPKNEIHWIASIVQNHSCMLQNLGRMHRNLTASLVANEQYSEIIEERDLDCSFIQRAIRRQFKYEITYQKAWRAKQIALEKRWGSYEASYCNLSRVLEILKERNPGTMELLNDSLDYVTVLTHTLRRATMSCPFSVPGCPRKLGQFTAARNG</sequence>
<name>A0A3L6RQL2_PANMI</name>
<proteinExistence type="predicted"/>
<dbReference type="PANTHER" id="PTHR31973">
    <property type="entry name" value="POLYPROTEIN, PUTATIVE-RELATED"/>
    <property type="match status" value="1"/>
</dbReference>
<dbReference type="OrthoDB" id="695643at2759"/>
<dbReference type="AlphaFoldDB" id="A0A3L6RQL2"/>
<accession>A0A3L6RQL2</accession>
<dbReference type="PANTHER" id="PTHR31973:SF195">
    <property type="entry name" value="MUDR FAMILY TRANSPOSASE"/>
    <property type="match status" value="1"/>
</dbReference>
<reference evidence="2" key="1">
    <citation type="journal article" date="2019" name="Nat. Commun.">
        <title>The genome of broomcorn millet.</title>
        <authorList>
            <person name="Zou C."/>
            <person name="Miki D."/>
            <person name="Li D."/>
            <person name="Tang Q."/>
            <person name="Xiao L."/>
            <person name="Rajput S."/>
            <person name="Deng P."/>
            <person name="Jia W."/>
            <person name="Huang R."/>
            <person name="Zhang M."/>
            <person name="Sun Y."/>
            <person name="Hu J."/>
            <person name="Fu X."/>
            <person name="Schnable P.S."/>
            <person name="Li F."/>
            <person name="Zhang H."/>
            <person name="Feng B."/>
            <person name="Zhu X."/>
            <person name="Liu R."/>
            <person name="Schnable J.C."/>
            <person name="Zhu J.-K."/>
            <person name="Zhang H."/>
        </authorList>
    </citation>
    <scope>NUCLEOTIDE SEQUENCE [LARGE SCALE GENOMIC DNA]</scope>
</reference>
<dbReference type="Proteomes" id="UP000275267">
    <property type="component" value="Unassembled WGS sequence"/>
</dbReference>
<dbReference type="EMBL" id="PQIB02000007">
    <property type="protein sequence ID" value="RLN08009.1"/>
    <property type="molecule type" value="Genomic_DNA"/>
</dbReference>
<evidence type="ECO:0000313" key="2">
    <source>
        <dbReference type="Proteomes" id="UP000275267"/>
    </source>
</evidence>
<gene>
    <name evidence="1" type="ORF">C2845_PM11G00540</name>
</gene>
<dbReference type="STRING" id="4540.A0A3L6RQL2"/>